<proteinExistence type="inferred from homology"/>
<dbReference type="Pfam" id="PF00271">
    <property type="entry name" value="Helicase_C"/>
    <property type="match status" value="1"/>
</dbReference>
<dbReference type="PROSITE" id="PS51194">
    <property type="entry name" value="HELICASE_CTER"/>
    <property type="match status" value="1"/>
</dbReference>
<dbReference type="InterPro" id="IPR001650">
    <property type="entry name" value="Helicase_C-like"/>
</dbReference>
<dbReference type="GO" id="GO:0006270">
    <property type="term" value="P:DNA replication initiation"/>
    <property type="evidence" value="ECO:0007669"/>
    <property type="project" value="TreeGrafter"/>
</dbReference>
<feature type="binding site" evidence="12">
    <location>
        <position position="573"/>
    </location>
    <ligand>
        <name>Zn(2+)</name>
        <dbReference type="ChEBI" id="CHEBI:29105"/>
        <label>2</label>
    </ligand>
</feature>
<dbReference type="InterPro" id="IPR040498">
    <property type="entry name" value="PriA_CRR"/>
</dbReference>
<feature type="domain" description="Helicase C-terminal" evidence="14">
    <location>
        <begin position="513"/>
        <end position="733"/>
    </location>
</feature>
<evidence type="ECO:0000313" key="15">
    <source>
        <dbReference type="EMBL" id="RFM27740.1"/>
    </source>
</evidence>
<dbReference type="SMART" id="SM00490">
    <property type="entry name" value="HELICc"/>
    <property type="match status" value="1"/>
</dbReference>
<organism evidence="15 16">
    <name type="scientific">Deminuibacter soli</name>
    <dbReference type="NCBI Taxonomy" id="2291815"/>
    <lineage>
        <taxon>Bacteria</taxon>
        <taxon>Pseudomonadati</taxon>
        <taxon>Bacteroidota</taxon>
        <taxon>Chitinophagia</taxon>
        <taxon>Chitinophagales</taxon>
        <taxon>Chitinophagaceae</taxon>
        <taxon>Deminuibacter</taxon>
    </lineage>
</organism>
<evidence type="ECO:0000256" key="1">
    <source>
        <dbReference type="ARBA" id="ARBA00022515"/>
    </source>
</evidence>
<accession>A0A3E1NII7</accession>
<feature type="binding site" evidence="12">
    <location>
        <position position="570"/>
    </location>
    <ligand>
        <name>Zn(2+)</name>
        <dbReference type="ChEBI" id="CHEBI:29105"/>
        <label>2</label>
    </ligand>
</feature>
<evidence type="ECO:0000313" key="16">
    <source>
        <dbReference type="Proteomes" id="UP000261284"/>
    </source>
</evidence>
<dbReference type="GO" id="GO:0003677">
    <property type="term" value="F:DNA binding"/>
    <property type="evidence" value="ECO:0007669"/>
    <property type="project" value="UniProtKB-UniRule"/>
</dbReference>
<dbReference type="InterPro" id="IPR042115">
    <property type="entry name" value="PriA_3primeBD_sf"/>
</dbReference>
<dbReference type="Proteomes" id="UP000261284">
    <property type="component" value="Unassembled WGS sequence"/>
</dbReference>
<evidence type="ECO:0000256" key="4">
    <source>
        <dbReference type="ARBA" id="ARBA00022741"/>
    </source>
</evidence>
<evidence type="ECO:0000256" key="8">
    <source>
        <dbReference type="ARBA" id="ARBA00022840"/>
    </source>
</evidence>
<feature type="domain" description="Helicase ATP-binding" evidence="13">
    <location>
        <begin position="312"/>
        <end position="479"/>
    </location>
</feature>
<evidence type="ECO:0000256" key="12">
    <source>
        <dbReference type="HAMAP-Rule" id="MF_00983"/>
    </source>
</evidence>
<dbReference type="AlphaFoldDB" id="A0A3E1NII7"/>
<dbReference type="InterPro" id="IPR027417">
    <property type="entry name" value="P-loop_NTPase"/>
</dbReference>
<dbReference type="RefSeq" id="WP_116847817.1">
    <property type="nucleotide sequence ID" value="NZ_QTJU01000004.1"/>
</dbReference>
<dbReference type="GO" id="GO:0006269">
    <property type="term" value="P:DNA replication, synthesis of primer"/>
    <property type="evidence" value="ECO:0007669"/>
    <property type="project" value="UniProtKB-KW"/>
</dbReference>
<evidence type="ECO:0000256" key="2">
    <source>
        <dbReference type="ARBA" id="ARBA00022705"/>
    </source>
</evidence>
<evidence type="ECO:0000256" key="5">
    <source>
        <dbReference type="ARBA" id="ARBA00022801"/>
    </source>
</evidence>
<keyword evidence="3 12" id="KW-0479">Metal-binding</keyword>
<dbReference type="Gene3D" id="3.40.1440.60">
    <property type="entry name" value="PriA, 3(prime) DNA-binding domain"/>
    <property type="match status" value="1"/>
</dbReference>
<dbReference type="Pfam" id="PF00270">
    <property type="entry name" value="DEAD"/>
    <property type="match status" value="1"/>
</dbReference>
<dbReference type="InterPro" id="IPR005259">
    <property type="entry name" value="PriA"/>
</dbReference>
<gene>
    <name evidence="12 15" type="primary">priA</name>
    <name evidence="15" type="ORF">DXN05_13645</name>
</gene>
<comment type="catalytic activity">
    <reaction evidence="12">
        <text>Couples ATP hydrolysis with the unwinding of duplex DNA by translocating in the 3'-5' direction.</text>
        <dbReference type="EC" id="5.6.2.4"/>
    </reaction>
</comment>
<dbReference type="OrthoDB" id="9759544at2"/>
<keyword evidence="2 12" id="KW-0235">DNA replication</keyword>
<feature type="binding site" evidence="12">
    <location>
        <position position="583"/>
    </location>
    <ligand>
        <name>Zn(2+)</name>
        <dbReference type="ChEBI" id="CHEBI:29105"/>
        <label>1</label>
    </ligand>
</feature>
<keyword evidence="10 12" id="KW-0413">Isomerase</keyword>
<keyword evidence="8 12" id="KW-0067">ATP-binding</keyword>
<keyword evidence="6 12" id="KW-0347">Helicase</keyword>
<comment type="catalytic activity">
    <reaction evidence="11 12">
        <text>ATP + H2O = ADP + phosphate + H(+)</text>
        <dbReference type="Rhea" id="RHEA:13065"/>
        <dbReference type="ChEBI" id="CHEBI:15377"/>
        <dbReference type="ChEBI" id="CHEBI:15378"/>
        <dbReference type="ChEBI" id="CHEBI:30616"/>
        <dbReference type="ChEBI" id="CHEBI:43474"/>
        <dbReference type="ChEBI" id="CHEBI:456216"/>
        <dbReference type="EC" id="5.6.2.4"/>
    </reaction>
</comment>
<dbReference type="GO" id="GO:0016887">
    <property type="term" value="F:ATP hydrolysis activity"/>
    <property type="evidence" value="ECO:0007669"/>
    <property type="project" value="RHEA"/>
</dbReference>
<evidence type="ECO:0000256" key="6">
    <source>
        <dbReference type="ARBA" id="ARBA00022806"/>
    </source>
</evidence>
<comment type="function">
    <text evidence="12">Initiates the restart of stalled replication forks, which reloads the replicative helicase on sites other than the origin of replication. Recognizes and binds to abandoned replication forks and remodels them to uncover a helicase loading site. Promotes assembly of the primosome at these replication forks.</text>
</comment>
<dbReference type="Pfam" id="PF18074">
    <property type="entry name" value="PriA_C"/>
    <property type="match status" value="1"/>
</dbReference>
<dbReference type="CDD" id="cd17929">
    <property type="entry name" value="DEXHc_priA"/>
    <property type="match status" value="1"/>
</dbReference>
<protein>
    <recommendedName>
        <fullName evidence="12">Replication restart protein PriA</fullName>
    </recommendedName>
    <alternativeName>
        <fullName evidence="12">ATP-dependent DNA helicase PriA</fullName>
        <ecNumber evidence="12">5.6.2.4</ecNumber>
    </alternativeName>
    <alternativeName>
        <fullName evidence="12">DNA 3'-5' helicase PriA</fullName>
    </alternativeName>
</protein>
<name>A0A3E1NII7_9BACT</name>
<dbReference type="EMBL" id="QTJU01000004">
    <property type="protein sequence ID" value="RFM27740.1"/>
    <property type="molecule type" value="Genomic_DNA"/>
</dbReference>
<dbReference type="PROSITE" id="PS51192">
    <property type="entry name" value="HELICASE_ATP_BIND_1"/>
    <property type="match status" value="1"/>
</dbReference>
<comment type="similarity">
    <text evidence="12">Belongs to the helicase family. PriA subfamily.</text>
</comment>
<keyword evidence="16" id="KW-1185">Reference proteome</keyword>
<evidence type="ECO:0000259" key="13">
    <source>
        <dbReference type="PROSITE" id="PS51192"/>
    </source>
</evidence>
<keyword evidence="4 12" id="KW-0547">Nucleotide-binding</keyword>
<evidence type="ECO:0000256" key="7">
    <source>
        <dbReference type="ARBA" id="ARBA00022833"/>
    </source>
</evidence>
<sequence length="837" mass="95177">MTEQSNTSQLLFSQPTGQAALYAEVIVPLALPKNYTWSIPPHLQAGVQPGIRVEVVLGKNKKYAGIIKRLFTEKPGAFDPKPILNILDNEPLVHPAQLEFWEWIARYYLCSEGEVMQAAVPANLKLSSETILIWNEEHEEDFEGLDDEEYLVAEALLLKKELRLYEVQQILDASHVYPVIKRLIEKRVCHVWEELKEKYKEKKETYITLQPAYHSEEAMAGLLNNWNSTSRAPKQMELLLAYLHLEKTTGEVTQSELLKKSGATSAQLKALTDKGILRATKRAIDRIQRLPKDLSIDFALSPAQQQALDETRHLLQEKQVCLLHGVTSSGKTQIYIQLIEQSIREGQQVLYLLPEIALTAQIIRRLQKHFGGHIAIYHSKFNPNERVEIWNKVKSGDIKAVLGARSALLLPFKNLGLIIADEEHDSSYKQQDPAPRYQARDAAIYYAGLFNAKVLLGSATPSIESYYNALQGKYGLVKLTERFGNVAMPEIELVDVRQQQLQPNQPKVMITPKLQQALEASVAQNKQVILFQNRRGYSPYLLCSVCGWIPHCQHCDVTLTYHKSKNKLACHYCGTTYPVMHTCAACGSHNFIQKNFGTEKIEEAIAEIFPGMRIARMDLDSVKGKNDHDNLIKLFEQQRIDVLIGTQMVVKGLDFENVNLVGILDADAILNFADFRVNERAYQLMEQVSGRAGRKDGEGKVLIQVSNTTHPVLGFVQQHNYGQLFQFELQNRQQFFYPPFSRVIQLVFRHKEDHIAEEAAHIMISGLKPNFQQYLSGPAQPAIHRIRNQFIWEVLLKLPRNAALIQQCKTEIQQQTAIIQSNKRYRAVVIVPDVDPV</sequence>
<dbReference type="InterPro" id="IPR014001">
    <property type="entry name" value="Helicase_ATP-bd"/>
</dbReference>
<dbReference type="InterPro" id="IPR041236">
    <property type="entry name" value="PriA_C"/>
</dbReference>
<dbReference type="Pfam" id="PF17764">
    <property type="entry name" value="PriA_3primeBD"/>
    <property type="match status" value="1"/>
</dbReference>
<evidence type="ECO:0000256" key="11">
    <source>
        <dbReference type="ARBA" id="ARBA00048988"/>
    </source>
</evidence>
<dbReference type="HAMAP" id="MF_00983">
    <property type="entry name" value="PriA"/>
    <property type="match status" value="1"/>
</dbReference>
<evidence type="ECO:0000256" key="9">
    <source>
        <dbReference type="ARBA" id="ARBA00023125"/>
    </source>
</evidence>
<dbReference type="NCBIfam" id="TIGR00595">
    <property type="entry name" value="priA"/>
    <property type="match status" value="1"/>
</dbReference>
<dbReference type="GO" id="GO:0043138">
    <property type="term" value="F:3'-5' DNA helicase activity"/>
    <property type="evidence" value="ECO:0007669"/>
    <property type="project" value="UniProtKB-EC"/>
</dbReference>
<comment type="cofactor">
    <cofactor evidence="12">
        <name>Zn(2+)</name>
        <dbReference type="ChEBI" id="CHEBI:29105"/>
    </cofactor>
    <text evidence="12">Binds 2 zinc ions per subunit.</text>
</comment>
<keyword evidence="5 12" id="KW-0378">Hydrolase</keyword>
<evidence type="ECO:0000259" key="14">
    <source>
        <dbReference type="PROSITE" id="PS51194"/>
    </source>
</evidence>
<dbReference type="InterPro" id="IPR011545">
    <property type="entry name" value="DEAD/DEAH_box_helicase_dom"/>
</dbReference>
<dbReference type="FunFam" id="3.40.50.300:FF:000489">
    <property type="entry name" value="Primosome assembly protein PriA"/>
    <property type="match status" value="1"/>
</dbReference>
<dbReference type="CDD" id="cd18804">
    <property type="entry name" value="SF2_C_priA"/>
    <property type="match status" value="1"/>
</dbReference>
<dbReference type="GO" id="GO:0008270">
    <property type="term" value="F:zinc ion binding"/>
    <property type="evidence" value="ECO:0007669"/>
    <property type="project" value="UniProtKB-UniRule"/>
</dbReference>
<dbReference type="GO" id="GO:0005524">
    <property type="term" value="F:ATP binding"/>
    <property type="evidence" value="ECO:0007669"/>
    <property type="project" value="UniProtKB-UniRule"/>
</dbReference>
<comment type="caution">
    <text evidence="15">The sequence shown here is derived from an EMBL/GenBank/DDBJ whole genome shotgun (WGS) entry which is preliminary data.</text>
</comment>
<keyword evidence="9 12" id="KW-0238">DNA-binding</keyword>
<feature type="binding site" evidence="12">
    <location>
        <position position="546"/>
    </location>
    <ligand>
        <name>Zn(2+)</name>
        <dbReference type="ChEBI" id="CHEBI:29105"/>
        <label>1</label>
    </ligand>
</feature>
<keyword evidence="7 12" id="KW-0862">Zinc</keyword>
<evidence type="ECO:0000256" key="10">
    <source>
        <dbReference type="ARBA" id="ARBA00023235"/>
    </source>
</evidence>
<dbReference type="GO" id="GO:1990077">
    <property type="term" value="C:primosome complex"/>
    <property type="evidence" value="ECO:0007669"/>
    <property type="project" value="UniProtKB-UniRule"/>
</dbReference>
<keyword evidence="1 12" id="KW-0639">Primosome</keyword>
<dbReference type="SMART" id="SM00487">
    <property type="entry name" value="DEXDc"/>
    <property type="match status" value="1"/>
</dbReference>
<dbReference type="PANTHER" id="PTHR30580:SF0">
    <property type="entry name" value="PRIMOSOMAL PROTEIN N"/>
    <property type="match status" value="1"/>
</dbReference>
<dbReference type="GO" id="GO:0006310">
    <property type="term" value="P:DNA recombination"/>
    <property type="evidence" value="ECO:0007669"/>
    <property type="project" value="InterPro"/>
</dbReference>
<feature type="binding site" evidence="12">
    <location>
        <position position="543"/>
    </location>
    <ligand>
        <name>Zn(2+)</name>
        <dbReference type="ChEBI" id="CHEBI:29105"/>
        <label>1</label>
    </ligand>
</feature>
<dbReference type="EC" id="5.6.2.4" evidence="12"/>
<reference evidence="15 16" key="1">
    <citation type="submission" date="2018-08" db="EMBL/GenBank/DDBJ databases">
        <title>Chitinophagaceae sp. K23C18032701, a novel bacterium isolated from forest soil.</title>
        <authorList>
            <person name="Wang C."/>
        </authorList>
    </citation>
    <scope>NUCLEOTIDE SEQUENCE [LARGE SCALE GENOMIC DNA]</scope>
    <source>
        <strain evidence="15 16">K23C18032701</strain>
    </source>
</reference>
<comment type="subunit">
    <text evidence="12">Component of the replication restart primosome.</text>
</comment>
<feature type="binding site" evidence="12">
    <location>
        <position position="586"/>
    </location>
    <ligand>
        <name>Zn(2+)</name>
        <dbReference type="ChEBI" id="CHEBI:29105"/>
        <label>1</label>
    </ligand>
</feature>
<dbReference type="GO" id="GO:0006302">
    <property type="term" value="P:double-strand break repair"/>
    <property type="evidence" value="ECO:0007669"/>
    <property type="project" value="InterPro"/>
</dbReference>
<dbReference type="Pfam" id="PF18319">
    <property type="entry name" value="Zn_ribbon_PriA"/>
    <property type="match status" value="1"/>
</dbReference>
<dbReference type="PANTHER" id="PTHR30580">
    <property type="entry name" value="PRIMOSOMAL PROTEIN N"/>
    <property type="match status" value="1"/>
</dbReference>
<feature type="binding site" evidence="12">
    <location>
        <position position="555"/>
    </location>
    <ligand>
        <name>Zn(2+)</name>
        <dbReference type="ChEBI" id="CHEBI:29105"/>
        <label>2</label>
    </ligand>
</feature>
<evidence type="ECO:0000256" key="3">
    <source>
        <dbReference type="ARBA" id="ARBA00022723"/>
    </source>
</evidence>
<dbReference type="SUPFAM" id="SSF52540">
    <property type="entry name" value="P-loop containing nucleoside triphosphate hydrolases"/>
    <property type="match status" value="2"/>
</dbReference>
<feature type="binding site" evidence="12">
    <location>
        <position position="552"/>
    </location>
    <ligand>
        <name>Zn(2+)</name>
        <dbReference type="ChEBI" id="CHEBI:29105"/>
        <label>2</label>
    </ligand>
</feature>
<dbReference type="Gene3D" id="3.40.50.300">
    <property type="entry name" value="P-loop containing nucleotide triphosphate hydrolases"/>
    <property type="match status" value="2"/>
</dbReference>
<dbReference type="InterPro" id="IPR041222">
    <property type="entry name" value="PriA_3primeBD"/>
</dbReference>